<dbReference type="EMBL" id="MLJW01002549">
    <property type="protein sequence ID" value="OIQ74319.1"/>
    <property type="molecule type" value="Genomic_DNA"/>
</dbReference>
<dbReference type="PANTHER" id="PTHR43581">
    <property type="entry name" value="ATP/GTP PHOSPHATASE"/>
    <property type="match status" value="1"/>
</dbReference>
<dbReference type="InterPro" id="IPR051396">
    <property type="entry name" value="Bact_Antivir_Def_Nuclease"/>
</dbReference>
<gene>
    <name evidence="4" type="ORF">GALL_440300</name>
</gene>
<dbReference type="InterPro" id="IPR027417">
    <property type="entry name" value="P-loop_NTPase"/>
</dbReference>
<evidence type="ECO:0000313" key="4">
    <source>
        <dbReference type="EMBL" id="OIQ74319.1"/>
    </source>
</evidence>
<dbReference type="SUPFAM" id="SSF52540">
    <property type="entry name" value="P-loop containing nucleoside triphosphate hydrolases"/>
    <property type="match status" value="1"/>
</dbReference>
<dbReference type="GO" id="GO:0005524">
    <property type="term" value="F:ATP binding"/>
    <property type="evidence" value="ECO:0007669"/>
    <property type="project" value="InterPro"/>
</dbReference>
<dbReference type="Pfam" id="PF13304">
    <property type="entry name" value="AAA_21"/>
    <property type="match status" value="1"/>
</dbReference>
<name>A0A1J5Q2U8_9ZZZZ</name>
<dbReference type="AlphaFoldDB" id="A0A1J5Q2U8"/>
<dbReference type="InterPro" id="IPR029492">
    <property type="entry name" value="DUF4435"/>
</dbReference>
<dbReference type="GO" id="GO:0016887">
    <property type="term" value="F:ATP hydrolysis activity"/>
    <property type="evidence" value="ECO:0007669"/>
    <property type="project" value="InterPro"/>
</dbReference>
<feature type="domain" description="ATPase AAA-type core" evidence="2">
    <location>
        <begin position="237"/>
        <end position="302"/>
    </location>
</feature>
<proteinExistence type="predicted"/>
<sequence>MLLESSRYSPYPSRIGPSDRKARSHSHWKSVTLRERIVQRAANRITVSILTARSYTINPNAAYSMSAIPVTRSITLPRRDGGNQTITTNRNLLFVGANGSGKTRLGTWLDMNAPDQVRVFRISAQKSLTMPDTTTPMSIDIAEQDLVFGYPQAGNNKAHRWQNKPATFALNDFAKLMVFLFSDETEENAKYKVAQRQSTSKLEPPLTRMDKLKQTWERILPHRELVVGGLRVQTQVRGDASKIYNSSEMSDGERVIFYLIGQCLAAPKDGTIIIDEPELHLHKSVQAPLWAEIEKLRPDCLFVYLTHDVDFAVAQEGAQRIWLKSFDGTSWDWELIEDKDDLPDDLLIEVLGSRKPVVFVEGANGSHDVSLYREILRGFLVIPRGSCDQVIQAVRALRSNTQLHHLQVYGLIDRDRRTALEVAALQIDNIYTLDVAEVENLFCTQEVLALVSGRLARDTAADLNQAVTQVFKQLRTELDTQVSLRVIAEVKFKLNCFDASARGVLALSNALQQLTQDINIPVLYAQFDDEFQTVINTKNYRELLRLYNRKSLPNQIGNALGLKAGELVELVVRLARTDTHIAAAIKPYLGAFAHLVT</sequence>
<evidence type="ECO:0008006" key="5">
    <source>
        <dbReference type="Google" id="ProtNLM"/>
    </source>
</evidence>
<reference evidence="4" key="1">
    <citation type="submission" date="2016-10" db="EMBL/GenBank/DDBJ databases">
        <title>Sequence of Gallionella enrichment culture.</title>
        <authorList>
            <person name="Poehlein A."/>
            <person name="Muehling M."/>
            <person name="Daniel R."/>
        </authorList>
    </citation>
    <scope>NUCLEOTIDE SEQUENCE</scope>
</reference>
<dbReference type="Gene3D" id="3.40.50.300">
    <property type="entry name" value="P-loop containing nucleotide triphosphate hydrolases"/>
    <property type="match status" value="1"/>
</dbReference>
<dbReference type="PANTHER" id="PTHR43581:SF2">
    <property type="entry name" value="EXCINUCLEASE ATPASE SUBUNIT"/>
    <property type="match status" value="1"/>
</dbReference>
<dbReference type="Pfam" id="PF14491">
    <property type="entry name" value="DUF4435"/>
    <property type="match status" value="1"/>
</dbReference>
<comment type="caution">
    <text evidence="4">The sequence shown here is derived from an EMBL/GenBank/DDBJ whole genome shotgun (WGS) entry which is preliminary data.</text>
</comment>
<organism evidence="4">
    <name type="scientific">mine drainage metagenome</name>
    <dbReference type="NCBI Taxonomy" id="410659"/>
    <lineage>
        <taxon>unclassified sequences</taxon>
        <taxon>metagenomes</taxon>
        <taxon>ecological metagenomes</taxon>
    </lineage>
</organism>
<dbReference type="InterPro" id="IPR003959">
    <property type="entry name" value="ATPase_AAA_core"/>
</dbReference>
<evidence type="ECO:0000259" key="2">
    <source>
        <dbReference type="Pfam" id="PF13304"/>
    </source>
</evidence>
<evidence type="ECO:0000259" key="3">
    <source>
        <dbReference type="Pfam" id="PF14491"/>
    </source>
</evidence>
<accession>A0A1J5Q2U8</accession>
<feature type="domain" description="DUF4435" evidence="3">
    <location>
        <begin position="354"/>
        <end position="550"/>
    </location>
</feature>
<evidence type="ECO:0000256" key="1">
    <source>
        <dbReference type="SAM" id="MobiDB-lite"/>
    </source>
</evidence>
<feature type="region of interest" description="Disordered" evidence="1">
    <location>
        <begin position="1"/>
        <end position="28"/>
    </location>
</feature>
<protein>
    <recommendedName>
        <fullName evidence="5">DUF4435 domain-containing protein</fullName>
    </recommendedName>
</protein>